<dbReference type="EMBL" id="SDIL01000022">
    <property type="protein sequence ID" value="RXK40173.1"/>
    <property type="molecule type" value="Genomic_DNA"/>
</dbReference>
<dbReference type="VEuPathDB" id="FungiDB:TREMEDRAFT_61227"/>
<evidence type="ECO:0000313" key="3">
    <source>
        <dbReference type="Proteomes" id="UP000289152"/>
    </source>
</evidence>
<feature type="region of interest" description="Disordered" evidence="1">
    <location>
        <begin position="37"/>
        <end position="77"/>
    </location>
</feature>
<comment type="caution">
    <text evidence="2">The sequence shown here is derived from an EMBL/GenBank/DDBJ whole genome shotgun (WGS) entry which is preliminary data.</text>
</comment>
<gene>
    <name evidence="2" type="ORF">M231_02631</name>
</gene>
<evidence type="ECO:0000256" key="1">
    <source>
        <dbReference type="SAM" id="MobiDB-lite"/>
    </source>
</evidence>
<feature type="region of interest" description="Disordered" evidence="1">
    <location>
        <begin position="188"/>
        <end position="255"/>
    </location>
</feature>
<feature type="compositionally biased region" description="Low complexity" evidence="1">
    <location>
        <begin position="224"/>
        <end position="241"/>
    </location>
</feature>
<evidence type="ECO:0000313" key="2">
    <source>
        <dbReference type="EMBL" id="RXK40173.1"/>
    </source>
</evidence>
<dbReference type="Proteomes" id="UP000289152">
    <property type="component" value="Unassembled WGS sequence"/>
</dbReference>
<dbReference type="OrthoDB" id="2563893at2759"/>
<organism evidence="2 3">
    <name type="scientific">Tremella mesenterica</name>
    <name type="common">Jelly fungus</name>
    <dbReference type="NCBI Taxonomy" id="5217"/>
    <lineage>
        <taxon>Eukaryota</taxon>
        <taxon>Fungi</taxon>
        <taxon>Dikarya</taxon>
        <taxon>Basidiomycota</taxon>
        <taxon>Agaricomycotina</taxon>
        <taxon>Tremellomycetes</taxon>
        <taxon>Tremellales</taxon>
        <taxon>Tremellaceae</taxon>
        <taxon>Tremella</taxon>
    </lineage>
</organism>
<feature type="compositionally biased region" description="Pro residues" evidence="1">
    <location>
        <begin position="193"/>
        <end position="202"/>
    </location>
</feature>
<feature type="compositionally biased region" description="Basic and acidic residues" evidence="1">
    <location>
        <begin position="244"/>
        <end position="255"/>
    </location>
</feature>
<feature type="compositionally biased region" description="Basic residues" evidence="1">
    <location>
        <begin position="59"/>
        <end position="74"/>
    </location>
</feature>
<proteinExistence type="predicted"/>
<dbReference type="InParanoid" id="A0A4Q1BQH1"/>
<sequence length="281" mass="31019">MPVSSLPIPSPVRPPAVQLSISCYEAAHIAQAELDDAPHPHHHHQSQPDALLVPQPAPGRKKTSTTNGKSRRRGGQQYNADWKTTMCNMTPFGACTRPQTYYSLFCEFHSCRAENADNTSCGNFVPHPEETRFCSAGYHRETGCETKVLDLLNRRKEENRIAQRRRSEVHAHATAYFDKCFGDITSTRRNSPPSYPSLPSPPSSSNTVVAPIADSRMRWGGGSSSSISSICSGPAISPPASVRSSDKEDRSWGSHGVDKWWAGKWVHEIRPVTLPGFRSPQ</sequence>
<accession>A0A4Q1BQH1</accession>
<dbReference type="AlphaFoldDB" id="A0A4Q1BQH1"/>
<keyword evidence="3" id="KW-1185">Reference proteome</keyword>
<protein>
    <submittedName>
        <fullName evidence="2">Uncharacterized protein</fullName>
    </submittedName>
</protein>
<name>A0A4Q1BQH1_TREME</name>
<reference evidence="2 3" key="1">
    <citation type="submission" date="2016-06" db="EMBL/GenBank/DDBJ databases">
        <title>Evolution of pathogenesis and genome organization in the Tremellales.</title>
        <authorList>
            <person name="Cuomo C."/>
            <person name="Litvintseva A."/>
            <person name="Heitman J."/>
            <person name="Chen Y."/>
            <person name="Sun S."/>
            <person name="Springer D."/>
            <person name="Dromer F."/>
            <person name="Young S."/>
            <person name="Zeng Q."/>
            <person name="Chapman S."/>
            <person name="Gujja S."/>
            <person name="Saif S."/>
            <person name="Birren B."/>
        </authorList>
    </citation>
    <scope>NUCLEOTIDE SEQUENCE [LARGE SCALE GENOMIC DNA]</scope>
    <source>
        <strain evidence="2 3">ATCC 28783</strain>
    </source>
</reference>